<feature type="region of interest" description="Disordered" evidence="1">
    <location>
        <begin position="288"/>
        <end position="327"/>
    </location>
</feature>
<keyword evidence="3" id="KW-1185">Reference proteome</keyword>
<keyword evidence="2" id="KW-0808">Transferase</keyword>
<dbReference type="InterPro" id="IPR029063">
    <property type="entry name" value="SAM-dependent_MTases_sf"/>
</dbReference>
<organism evidence="2 3">
    <name type="scientific">Micromonospora fluostatini</name>
    <dbReference type="NCBI Taxonomy" id="1629071"/>
    <lineage>
        <taxon>Bacteria</taxon>
        <taxon>Bacillati</taxon>
        <taxon>Actinomycetota</taxon>
        <taxon>Actinomycetes</taxon>
        <taxon>Micromonosporales</taxon>
        <taxon>Micromonosporaceae</taxon>
        <taxon>Micromonospora</taxon>
    </lineage>
</organism>
<dbReference type="EMBL" id="SMKE01000208">
    <property type="protein sequence ID" value="TDB98171.1"/>
    <property type="molecule type" value="Genomic_DNA"/>
</dbReference>
<evidence type="ECO:0000313" key="3">
    <source>
        <dbReference type="Proteomes" id="UP000295626"/>
    </source>
</evidence>
<comment type="caution">
    <text evidence="2">The sequence shown here is derived from an EMBL/GenBank/DDBJ whole genome shotgun (WGS) entry which is preliminary data.</text>
</comment>
<keyword evidence="2" id="KW-0489">Methyltransferase</keyword>
<evidence type="ECO:0000256" key="1">
    <source>
        <dbReference type="SAM" id="MobiDB-lite"/>
    </source>
</evidence>
<dbReference type="SUPFAM" id="SSF53335">
    <property type="entry name" value="S-adenosyl-L-methionine-dependent methyltransferases"/>
    <property type="match status" value="1"/>
</dbReference>
<proteinExistence type="predicted"/>
<feature type="region of interest" description="Disordered" evidence="1">
    <location>
        <begin position="628"/>
        <end position="649"/>
    </location>
</feature>
<name>A0ABY2DL54_9ACTN</name>
<dbReference type="Proteomes" id="UP000295626">
    <property type="component" value="Unassembled WGS sequence"/>
</dbReference>
<accession>A0ABY2DL54</accession>
<dbReference type="Gene3D" id="3.40.50.150">
    <property type="entry name" value="Vaccinia Virus protein VP39"/>
    <property type="match status" value="1"/>
</dbReference>
<feature type="compositionally biased region" description="Basic residues" evidence="1">
    <location>
        <begin position="633"/>
        <end position="643"/>
    </location>
</feature>
<protein>
    <submittedName>
        <fullName evidence="2">Class I SAM-dependent methyltransferase</fullName>
    </submittedName>
</protein>
<dbReference type="GO" id="GO:0008168">
    <property type="term" value="F:methyltransferase activity"/>
    <property type="evidence" value="ECO:0007669"/>
    <property type="project" value="UniProtKB-KW"/>
</dbReference>
<reference evidence="2 3" key="1">
    <citation type="submission" date="2019-02" db="EMBL/GenBank/DDBJ databases">
        <title>Draft genome sequences of novel Actinobacteria.</title>
        <authorList>
            <person name="Sahin N."/>
            <person name="Ay H."/>
            <person name="Saygin H."/>
        </authorList>
    </citation>
    <scope>NUCLEOTIDE SEQUENCE [LARGE SCALE GENOMIC DNA]</scope>
    <source>
        <strain evidence="2 3">JCM 30529</strain>
    </source>
</reference>
<dbReference type="GO" id="GO:0032259">
    <property type="term" value="P:methylation"/>
    <property type="evidence" value="ECO:0007669"/>
    <property type="project" value="UniProtKB-KW"/>
</dbReference>
<feature type="compositionally biased region" description="Low complexity" evidence="1">
    <location>
        <begin position="301"/>
        <end position="327"/>
    </location>
</feature>
<evidence type="ECO:0000313" key="2">
    <source>
        <dbReference type="EMBL" id="TDB98171.1"/>
    </source>
</evidence>
<sequence>MATETVPRVDLPGGEMPAWSDLAGGRAAGGDPLAALAARVVPAGARVLFAGPHHPELLARLAYAEVTCLLRGVPDADRLADAPARLVVGGPDGLDGSYDVVVAAAGLDALESVEGTPLGWSALLDRLVAVLRPGGLLLLRADNPVGLGRLVDTTPWYAGRDDARWAVSGVLDATRPATLDQLRARLTAAGLHPWGSFAAYPDPGAATALLATGPLADRPTSGLFDAVLHAACSGDPADRPVLQDPARLAVDALHAGLAAALAPGWLLLAHRPLASTAGPAPAWSGDGGYAAPAGAGDGDDAAPAGARDDPAPAAATGPPGPAVASAPDRITLPVALVRAGSPADGVTEVYDGADGWRWRALAPSTTAPTAPGAAGAVAHREPTALTGRVAEGRLLRTLLLDATLRRDLTALRALLTGYADWLAGQSVDGRLAGAAAVAGVDNVVCPPGGGYAVLDPSWHPVEPLAVEVVLARSLWRFAADLLTGGYAHPWTSTLDVAGLTVVLGGLAGRDLDRATVARAVEVEAAVTAARRGLDDAGRDDLAAGLRAVEPTAPPAGTPNQQQLHEAWRRRGEELDRLTALLTWTQDLLDHRERALRRAEAKLDLLSGTLGYKVGRMAITPLRMARRGAGAAKRQVRTAVRQHKANKERS</sequence>
<gene>
    <name evidence="2" type="ORF">E1091_07910</name>
</gene>